<keyword evidence="1" id="KW-1003">Cell membrane</keyword>
<gene>
    <name evidence="6" type="ORF">LX83_005441</name>
</gene>
<evidence type="ECO:0000256" key="2">
    <source>
        <dbReference type="ARBA" id="ARBA00022729"/>
    </source>
</evidence>
<dbReference type="Gene3D" id="3.40.190.10">
    <property type="entry name" value="Periplasmic binding protein-like II"/>
    <property type="match status" value="1"/>
</dbReference>
<dbReference type="InterPro" id="IPR050490">
    <property type="entry name" value="Bact_solute-bd_prot1"/>
</dbReference>
<comment type="caution">
    <text evidence="6">The sequence shown here is derived from an EMBL/GenBank/DDBJ whole genome shotgun (WGS) entry which is preliminary data.</text>
</comment>
<accession>A0AAE3KND2</accession>
<keyword evidence="3" id="KW-0472">Membrane</keyword>
<keyword evidence="4" id="KW-0564">Palmitate</keyword>
<dbReference type="EMBL" id="JAMTCK010000014">
    <property type="protein sequence ID" value="MCP2168563.1"/>
    <property type="molecule type" value="Genomic_DNA"/>
</dbReference>
<name>A0AAE3KND2_9PSEU</name>
<proteinExistence type="predicted"/>
<dbReference type="Proteomes" id="UP001206128">
    <property type="component" value="Unassembled WGS sequence"/>
</dbReference>
<dbReference type="RefSeq" id="WP_253776520.1">
    <property type="nucleotide sequence ID" value="NZ_JAMTCK010000014.1"/>
</dbReference>
<evidence type="ECO:0000313" key="7">
    <source>
        <dbReference type="Proteomes" id="UP001206128"/>
    </source>
</evidence>
<dbReference type="PANTHER" id="PTHR43649">
    <property type="entry name" value="ARABINOSE-BINDING PROTEIN-RELATED"/>
    <property type="match status" value="1"/>
</dbReference>
<organism evidence="6 7">
    <name type="scientific">Goodfellowiella coeruleoviolacea</name>
    <dbReference type="NCBI Taxonomy" id="334858"/>
    <lineage>
        <taxon>Bacteria</taxon>
        <taxon>Bacillati</taxon>
        <taxon>Actinomycetota</taxon>
        <taxon>Actinomycetes</taxon>
        <taxon>Pseudonocardiales</taxon>
        <taxon>Pseudonocardiaceae</taxon>
        <taxon>Goodfellowiella</taxon>
    </lineage>
</organism>
<evidence type="ECO:0000313" key="6">
    <source>
        <dbReference type="EMBL" id="MCP2168563.1"/>
    </source>
</evidence>
<evidence type="ECO:0000256" key="4">
    <source>
        <dbReference type="ARBA" id="ARBA00023139"/>
    </source>
</evidence>
<sequence>MERSARNARPGRPLTRRSVLGLGLGAAAAPLLSACAGLSTTSGAGKDGVGFLSTQFTPLDERQRFEQILKNTVTDINVGYNPVDVGVFGTTLTSQVNSGRVSVSLVGALHGELGQYTDLLSDLDDLVAELGDRGFPSHLLSLTTLGGKSSKYVPWMQASSVLAVHKKALGWLPAGADVRHLTYDQLLDWVSAGRAANGGKPIFGLPAGPKGLYHRFFQGYLLPSFTGGQITTFRNQDAVAAWEYMKRLWANTAPASTNYDYMQEPLARGEVLIAWDHVARLVKAPESSPDDWLMVPAPRGPKGQGYLLVAAGLAIPRGAPQPDRARAVIRALTTATAQAEVLRQNAFFPVIRDAIPADLPPAARLEADAISNQSEADGAVLSLPPGGLGKRDGEVSQIFKNCFTEICLDGKPVQEVLDAQAVQLNAILDQVKVPCWAPDPVEGTSCRVL</sequence>
<evidence type="ECO:0000256" key="1">
    <source>
        <dbReference type="ARBA" id="ARBA00022475"/>
    </source>
</evidence>
<dbReference type="InterPro" id="IPR006311">
    <property type="entry name" value="TAT_signal"/>
</dbReference>
<keyword evidence="5" id="KW-0449">Lipoprotein</keyword>
<keyword evidence="6" id="KW-0813">Transport</keyword>
<dbReference type="PROSITE" id="PS51318">
    <property type="entry name" value="TAT"/>
    <property type="match status" value="1"/>
</dbReference>
<dbReference type="InterPro" id="IPR006059">
    <property type="entry name" value="SBP"/>
</dbReference>
<dbReference type="PROSITE" id="PS51257">
    <property type="entry name" value="PROKAR_LIPOPROTEIN"/>
    <property type="match status" value="1"/>
</dbReference>
<reference evidence="6" key="1">
    <citation type="submission" date="2022-06" db="EMBL/GenBank/DDBJ databases">
        <title>Genomic Encyclopedia of Archaeal and Bacterial Type Strains, Phase II (KMG-II): from individual species to whole genera.</title>
        <authorList>
            <person name="Goeker M."/>
        </authorList>
    </citation>
    <scope>NUCLEOTIDE SEQUENCE</scope>
    <source>
        <strain evidence="6">DSM 43935</strain>
    </source>
</reference>
<dbReference type="PANTHER" id="PTHR43649:SF33">
    <property type="entry name" value="POLYGALACTURONAN_RHAMNOGALACTURONAN-BINDING PROTEIN YTCQ"/>
    <property type="match status" value="1"/>
</dbReference>
<keyword evidence="7" id="KW-1185">Reference proteome</keyword>
<dbReference type="AlphaFoldDB" id="A0AAE3KND2"/>
<evidence type="ECO:0000256" key="3">
    <source>
        <dbReference type="ARBA" id="ARBA00023136"/>
    </source>
</evidence>
<keyword evidence="2" id="KW-0732">Signal</keyword>
<dbReference type="Pfam" id="PF01547">
    <property type="entry name" value="SBP_bac_1"/>
    <property type="match status" value="1"/>
</dbReference>
<protein>
    <submittedName>
        <fullName evidence="6">Multiple sugar transport system substrate-binding protein</fullName>
    </submittedName>
</protein>
<dbReference type="SUPFAM" id="SSF53850">
    <property type="entry name" value="Periplasmic binding protein-like II"/>
    <property type="match status" value="1"/>
</dbReference>
<evidence type="ECO:0000256" key="5">
    <source>
        <dbReference type="ARBA" id="ARBA00023288"/>
    </source>
</evidence>
<keyword evidence="6" id="KW-0762">Sugar transport</keyword>